<organism evidence="1 2">
    <name type="scientific">Borreliella spielmanii A14S</name>
    <dbReference type="NCBI Taxonomy" id="498742"/>
    <lineage>
        <taxon>Bacteria</taxon>
        <taxon>Pseudomonadati</taxon>
        <taxon>Spirochaetota</taxon>
        <taxon>Spirochaetia</taxon>
        <taxon>Spirochaetales</taxon>
        <taxon>Borreliaceae</taxon>
        <taxon>Borreliella</taxon>
    </lineage>
</organism>
<sequence>MDLKSIENGYIKQQKLVDFNKKLVVKSTNIRDTPYSIYER</sequence>
<reference evidence="1 2" key="1">
    <citation type="submission" date="2009-02" db="EMBL/GenBank/DDBJ databases">
        <authorList>
            <person name="Fraser-Liggett C.M."/>
            <person name="Mongodin E.F."/>
            <person name="Casjens B."/>
            <person name="Dunn J."/>
            <person name="Luft B."/>
            <person name="Qiu W."/>
            <person name="Schutzer S."/>
            <person name="Sebastian Y."/>
        </authorList>
    </citation>
    <scope>NUCLEOTIDE SEQUENCE [LARGE SCALE GENOMIC DNA]</scope>
    <source>
        <strain evidence="1 2">A14S</strain>
        <plasmid evidence="1">A14S_cp9</plasmid>
    </source>
</reference>
<dbReference type="AlphaFoldDB" id="B9X959"/>
<dbReference type="EMBL" id="ABKB02000016">
    <property type="protein sequence ID" value="EEF84089.1"/>
    <property type="molecule type" value="Genomic_DNA"/>
</dbReference>
<comment type="caution">
    <text evidence="1">The sequence shown here is derived from an EMBL/GenBank/DDBJ whole genome shotgun (WGS) entry which is preliminary data.</text>
</comment>
<gene>
    <name evidence="1" type="ORF">BSPA14S_PA0121</name>
</gene>
<dbReference type="RefSeq" id="WP_006434152.1">
    <property type="nucleotide sequence ID" value="NZ_ABKB02000016.1"/>
</dbReference>
<evidence type="ECO:0000313" key="1">
    <source>
        <dbReference type="EMBL" id="EEF84089.1"/>
    </source>
</evidence>
<accession>B9X959</accession>
<dbReference type="Proteomes" id="UP000003481">
    <property type="component" value="Unassembled WGS sequence"/>
</dbReference>
<proteinExistence type="predicted"/>
<keyword evidence="1" id="KW-0614">Plasmid</keyword>
<protein>
    <submittedName>
        <fullName evidence="1">Uncharacterized protein</fullName>
    </submittedName>
</protein>
<name>B9X959_9SPIR</name>
<geneLocation type="plasmid" evidence="1">
    <name>A14S_cp9</name>
</geneLocation>
<dbReference type="HOGENOM" id="CLU_3285883_0_0_12"/>
<evidence type="ECO:0000313" key="2">
    <source>
        <dbReference type="Proteomes" id="UP000003481"/>
    </source>
</evidence>